<feature type="signal peptide" evidence="3">
    <location>
        <begin position="1"/>
        <end position="30"/>
    </location>
</feature>
<feature type="region of interest" description="Disordered" evidence="2">
    <location>
        <begin position="30"/>
        <end position="53"/>
    </location>
</feature>
<feature type="compositionally biased region" description="Gly residues" evidence="2">
    <location>
        <begin position="376"/>
        <end position="386"/>
    </location>
</feature>
<dbReference type="PANTHER" id="PTHR48081:SF13">
    <property type="entry name" value="ALPHA_BETA HYDROLASE"/>
    <property type="match status" value="1"/>
</dbReference>
<keyword evidence="3" id="KW-0732">Signal</keyword>
<evidence type="ECO:0000313" key="6">
    <source>
        <dbReference type="Proteomes" id="UP000316252"/>
    </source>
</evidence>
<dbReference type="GO" id="GO:0016787">
    <property type="term" value="F:hydrolase activity"/>
    <property type="evidence" value="ECO:0007669"/>
    <property type="project" value="UniProtKB-KW"/>
</dbReference>
<keyword evidence="6" id="KW-1185">Reference proteome</keyword>
<feature type="region of interest" description="Disordered" evidence="2">
    <location>
        <begin position="73"/>
        <end position="130"/>
    </location>
</feature>
<dbReference type="AlphaFoldDB" id="A0A506Y6E7"/>
<keyword evidence="1 5" id="KW-0378">Hydrolase</keyword>
<dbReference type="RefSeq" id="WP_141162113.1">
    <property type="nucleotide sequence ID" value="NZ_VHQG01000001.1"/>
</dbReference>
<organism evidence="5 6">
    <name type="scientific">Schumannella soli</name>
    <dbReference type="NCBI Taxonomy" id="2590779"/>
    <lineage>
        <taxon>Bacteria</taxon>
        <taxon>Bacillati</taxon>
        <taxon>Actinomycetota</taxon>
        <taxon>Actinomycetes</taxon>
        <taxon>Micrococcales</taxon>
        <taxon>Microbacteriaceae</taxon>
        <taxon>Schumannella</taxon>
    </lineage>
</organism>
<evidence type="ECO:0000256" key="1">
    <source>
        <dbReference type="ARBA" id="ARBA00022801"/>
    </source>
</evidence>
<accession>A0A506Y6E7</accession>
<dbReference type="OrthoDB" id="9803828at2"/>
<dbReference type="Gene3D" id="3.40.50.1820">
    <property type="entry name" value="alpha/beta hydrolase"/>
    <property type="match status" value="1"/>
</dbReference>
<comment type="caution">
    <text evidence="5">The sequence shown here is derived from an EMBL/GenBank/DDBJ whole genome shotgun (WGS) entry which is preliminary data.</text>
</comment>
<proteinExistence type="predicted"/>
<evidence type="ECO:0000259" key="4">
    <source>
        <dbReference type="Pfam" id="PF20434"/>
    </source>
</evidence>
<reference evidence="5 6" key="1">
    <citation type="submission" date="2019-06" db="EMBL/GenBank/DDBJ databases">
        <authorList>
            <person name="Li F."/>
        </authorList>
    </citation>
    <scope>NUCLEOTIDE SEQUENCE [LARGE SCALE GENOMIC DNA]</scope>
    <source>
        <strain evidence="5 6">10F1D-1</strain>
    </source>
</reference>
<dbReference type="InterPro" id="IPR029058">
    <property type="entry name" value="AB_hydrolase_fold"/>
</dbReference>
<feature type="chain" id="PRO_5038644443" evidence="3">
    <location>
        <begin position="31"/>
        <end position="386"/>
    </location>
</feature>
<evidence type="ECO:0000256" key="3">
    <source>
        <dbReference type="SAM" id="SignalP"/>
    </source>
</evidence>
<evidence type="ECO:0000313" key="5">
    <source>
        <dbReference type="EMBL" id="TPW77585.1"/>
    </source>
</evidence>
<dbReference type="PROSITE" id="PS51257">
    <property type="entry name" value="PROKAR_LIPOPROTEIN"/>
    <property type="match status" value="1"/>
</dbReference>
<feature type="region of interest" description="Disordered" evidence="2">
    <location>
        <begin position="359"/>
        <end position="386"/>
    </location>
</feature>
<dbReference type="PANTHER" id="PTHR48081">
    <property type="entry name" value="AB HYDROLASE SUPERFAMILY PROTEIN C4A8.06C"/>
    <property type="match status" value="1"/>
</dbReference>
<protein>
    <submittedName>
        <fullName evidence="5">Alpha/beta hydrolase</fullName>
    </submittedName>
</protein>
<evidence type="ECO:0000256" key="2">
    <source>
        <dbReference type="SAM" id="MobiDB-lite"/>
    </source>
</evidence>
<dbReference type="Proteomes" id="UP000316252">
    <property type="component" value="Unassembled WGS sequence"/>
</dbReference>
<dbReference type="SUPFAM" id="SSF53474">
    <property type="entry name" value="alpha/beta-Hydrolases"/>
    <property type="match status" value="1"/>
</dbReference>
<dbReference type="InterPro" id="IPR049492">
    <property type="entry name" value="BD-FAE-like_dom"/>
</dbReference>
<gene>
    <name evidence="5" type="ORF">FJ657_02625</name>
</gene>
<dbReference type="Pfam" id="PF20434">
    <property type="entry name" value="BD-FAE"/>
    <property type="match status" value="1"/>
</dbReference>
<sequence length="386" mass="39865">MRLSPRAIRASGAAATLVAALLLVAGCAPTGDDAETNTPPTRPAIPGFVTDPSVPVVPDLVYGTAQDGTKLTLDVCLPPEGYDTRDGQKEPGGSGGDDDASASPSADPSGARDDSGDGGEGAGSDTPQPAILLVHGGSWRRGDKAELTWRSICQWIAKNGYVVANADYRLAPKYTFPAAITDLQQAVRWMRLPAQQDRFRIDPKRIGAMGGSAGGNLVSLLGTRGSGPTDENARVSAVAELSGPIDLTGVAVTADFVPVQLTYLGCTATTDCPAAAEASATSFIDKTDPPFLVAHSTTERIPLEQANRFVTKLRAKGVDTTFIKVKGARHSIAMLADNDPLRARIIEFFDTKLRDAPRVAAAPAGGDDADGTDADPGGGDGTSGQG</sequence>
<dbReference type="InterPro" id="IPR050300">
    <property type="entry name" value="GDXG_lipolytic_enzyme"/>
</dbReference>
<dbReference type="EMBL" id="VHQG01000001">
    <property type="protein sequence ID" value="TPW77585.1"/>
    <property type="molecule type" value="Genomic_DNA"/>
</dbReference>
<feature type="domain" description="BD-FAE-like" evidence="4">
    <location>
        <begin position="124"/>
        <end position="313"/>
    </location>
</feature>
<name>A0A506Y6E7_9MICO</name>